<name>A0A135UMX5_9PEZI</name>
<keyword evidence="3" id="KW-1185">Reference proteome</keyword>
<sequence length="193" mass="21394">MYPEPSNGHPSRGHRPAQRRPLFYLSRDPRALQNSGNGGHGSHQQAAGGAVRVQRQSPTMAAVQGRDGLHGGSVRPQLPQGFSITRPRENPQNTSPMQEQNHELETYLSENFSTLQQILSDTTDRLDRLSARDEAFHKSFESTLTNLTERVEKLGVKVESFYKLIESAQAFPAPEVLDADGVDLGDMTNLVNF</sequence>
<evidence type="ECO:0000313" key="2">
    <source>
        <dbReference type="EMBL" id="KXH61738.1"/>
    </source>
</evidence>
<dbReference type="Proteomes" id="UP000070054">
    <property type="component" value="Unassembled WGS sequence"/>
</dbReference>
<dbReference type="AlphaFoldDB" id="A0A135UMX5"/>
<dbReference type="EMBL" id="JEMN01000372">
    <property type="protein sequence ID" value="KXH61738.1"/>
    <property type="molecule type" value="Genomic_DNA"/>
</dbReference>
<reference evidence="2 3" key="1">
    <citation type="submission" date="2014-02" db="EMBL/GenBank/DDBJ databases">
        <title>The genome sequence of Colletotrichum nymphaeae SA-01.</title>
        <authorList>
            <person name="Baroncelli R."/>
            <person name="Thon M.R."/>
        </authorList>
    </citation>
    <scope>NUCLEOTIDE SEQUENCE [LARGE SCALE GENOMIC DNA]</scope>
    <source>
        <strain evidence="2 3">SA-01</strain>
    </source>
</reference>
<comment type="caution">
    <text evidence="2">The sequence shown here is derived from an EMBL/GenBank/DDBJ whole genome shotgun (WGS) entry which is preliminary data.</text>
</comment>
<organism evidence="2 3">
    <name type="scientific">Colletotrichum nymphaeae SA-01</name>
    <dbReference type="NCBI Taxonomy" id="1460502"/>
    <lineage>
        <taxon>Eukaryota</taxon>
        <taxon>Fungi</taxon>
        <taxon>Dikarya</taxon>
        <taxon>Ascomycota</taxon>
        <taxon>Pezizomycotina</taxon>
        <taxon>Sordariomycetes</taxon>
        <taxon>Hypocreomycetidae</taxon>
        <taxon>Glomerellales</taxon>
        <taxon>Glomerellaceae</taxon>
        <taxon>Colletotrichum</taxon>
        <taxon>Colletotrichum acutatum species complex</taxon>
    </lineage>
</organism>
<proteinExistence type="predicted"/>
<evidence type="ECO:0000313" key="3">
    <source>
        <dbReference type="Proteomes" id="UP000070054"/>
    </source>
</evidence>
<protein>
    <submittedName>
        <fullName evidence="2">Uncharacterized protein</fullName>
    </submittedName>
</protein>
<feature type="region of interest" description="Disordered" evidence="1">
    <location>
        <begin position="1"/>
        <end position="97"/>
    </location>
</feature>
<accession>A0A135UMX5</accession>
<dbReference type="OrthoDB" id="4843799at2759"/>
<evidence type="ECO:0000256" key="1">
    <source>
        <dbReference type="SAM" id="MobiDB-lite"/>
    </source>
</evidence>
<gene>
    <name evidence="2" type="ORF">CNYM01_13978</name>
</gene>